<evidence type="ECO:0000256" key="7">
    <source>
        <dbReference type="PROSITE-ProRule" id="PRU00283"/>
    </source>
</evidence>
<dbReference type="GO" id="GO:0003777">
    <property type="term" value="F:microtubule motor activity"/>
    <property type="evidence" value="ECO:0007669"/>
    <property type="project" value="InterPro"/>
</dbReference>
<dbReference type="eggNOG" id="KOG4280">
    <property type="taxonomic scope" value="Eukaryota"/>
</dbReference>
<name>C1MTF1_MICPC</name>
<evidence type="ECO:0000256" key="6">
    <source>
        <dbReference type="ARBA" id="ARBA00034488"/>
    </source>
</evidence>
<dbReference type="KEGG" id="mpp:MICPUCDRAFT_17223"/>
<accession>C1MTF1</accession>
<keyword evidence="5 7" id="KW-0505">Motor protein</keyword>
<reference evidence="10 11" key="1">
    <citation type="journal article" date="2009" name="Science">
        <title>Green evolution and dynamic adaptations revealed by genomes of the marine picoeukaryotes Micromonas.</title>
        <authorList>
            <person name="Worden A.Z."/>
            <person name="Lee J.H."/>
            <person name="Mock T."/>
            <person name="Rouze P."/>
            <person name="Simmons M.P."/>
            <person name="Aerts A.L."/>
            <person name="Allen A.E."/>
            <person name="Cuvelier M.L."/>
            <person name="Derelle E."/>
            <person name="Everett M.V."/>
            <person name="Foulon E."/>
            <person name="Grimwood J."/>
            <person name="Gundlach H."/>
            <person name="Henrissat B."/>
            <person name="Napoli C."/>
            <person name="McDonald S.M."/>
            <person name="Parker M.S."/>
            <person name="Rombauts S."/>
            <person name="Salamov A."/>
            <person name="Von Dassow P."/>
            <person name="Badger J.H."/>
            <person name="Coutinho P.M."/>
            <person name="Demir E."/>
            <person name="Dubchak I."/>
            <person name="Gentemann C."/>
            <person name="Eikrem W."/>
            <person name="Gready J.E."/>
            <person name="John U."/>
            <person name="Lanier W."/>
            <person name="Lindquist E.A."/>
            <person name="Lucas S."/>
            <person name="Mayer K.F."/>
            <person name="Moreau H."/>
            <person name="Not F."/>
            <person name="Otillar R."/>
            <person name="Panaud O."/>
            <person name="Pangilinan J."/>
            <person name="Paulsen I."/>
            <person name="Piegu B."/>
            <person name="Poliakov A."/>
            <person name="Robbens S."/>
            <person name="Schmutz J."/>
            <person name="Toulza E."/>
            <person name="Wyss T."/>
            <person name="Zelensky A."/>
            <person name="Zhou K."/>
            <person name="Armbrust E.V."/>
            <person name="Bhattacharya D."/>
            <person name="Goodenough U.W."/>
            <person name="Van de Peer Y."/>
            <person name="Grigoriev I.V."/>
        </authorList>
    </citation>
    <scope>NUCLEOTIDE SEQUENCE [LARGE SCALE GENOMIC DNA]</scope>
    <source>
        <strain evidence="10 11">CCMP1545</strain>
    </source>
</reference>
<organism evidence="11">
    <name type="scientific">Micromonas pusilla (strain CCMP1545)</name>
    <name type="common">Picoplanktonic green alga</name>
    <dbReference type="NCBI Taxonomy" id="564608"/>
    <lineage>
        <taxon>Eukaryota</taxon>
        <taxon>Viridiplantae</taxon>
        <taxon>Chlorophyta</taxon>
        <taxon>Mamiellophyceae</taxon>
        <taxon>Mamiellales</taxon>
        <taxon>Mamiellaceae</taxon>
        <taxon>Micromonas</taxon>
    </lineage>
</organism>
<evidence type="ECO:0000313" key="11">
    <source>
        <dbReference type="Proteomes" id="UP000001876"/>
    </source>
</evidence>
<feature type="region of interest" description="Disordered" evidence="8">
    <location>
        <begin position="109"/>
        <end position="129"/>
    </location>
</feature>
<dbReference type="InterPro" id="IPR044986">
    <property type="entry name" value="KIF15/KIN-12"/>
</dbReference>
<sequence>MDGAAHGGDHIQVLVRVRPPNARELSQGYVKALRANPGGASLDVLHPAHAAAKTTSAHSYGYDHVCDEHQTQAEVFESVGVPVTDAFLEGYHGCLIAYGQTGAGKTYTMQGPDEHADKENAAAGAGADADANGGGGSIDFTVKCSYLEIYNETVADLLCEDPTGGPQPVIRLDEKKGVFVEGLTEAAVTSAEETYDVFTRGSHNRRVGQTEMNRESSRSHAVFTVSLESRRRPFKGAAVQKRSALLHLVDLAGSERQKSTDSAGERLKEASAINKSLSALGNVIKALVDVADGKERHVPFRDSKLTFLLKEALGGAARCTLLACVSPAAQQTEETLSTLKFAQRAKMVKVKATANEE</sequence>
<dbReference type="OMA" id="RSHCICT"/>
<dbReference type="EMBL" id="GG663739">
    <property type="protein sequence ID" value="EEH57307.1"/>
    <property type="molecule type" value="Genomic_DNA"/>
</dbReference>
<keyword evidence="4" id="KW-0175">Coiled coil</keyword>
<keyword evidence="11" id="KW-1185">Reference proteome</keyword>
<dbReference type="GeneID" id="9683918"/>
<dbReference type="Pfam" id="PF00225">
    <property type="entry name" value="Kinesin"/>
    <property type="match status" value="1"/>
</dbReference>
<dbReference type="GO" id="GO:0005874">
    <property type="term" value="C:microtubule"/>
    <property type="evidence" value="ECO:0007669"/>
    <property type="project" value="UniProtKB-KW"/>
</dbReference>
<dbReference type="SUPFAM" id="SSF52540">
    <property type="entry name" value="P-loop containing nucleoside triphosphate hydrolases"/>
    <property type="match status" value="1"/>
</dbReference>
<dbReference type="InterPro" id="IPR001752">
    <property type="entry name" value="Kinesin_motor_dom"/>
</dbReference>
<keyword evidence="1" id="KW-0493">Microtubule</keyword>
<evidence type="ECO:0000313" key="10">
    <source>
        <dbReference type="EMBL" id="EEH57307.1"/>
    </source>
</evidence>
<dbReference type="Gene3D" id="3.40.850.10">
    <property type="entry name" value="Kinesin motor domain"/>
    <property type="match status" value="1"/>
</dbReference>
<feature type="binding site" evidence="7">
    <location>
        <begin position="99"/>
        <end position="106"/>
    </location>
    <ligand>
        <name>ATP</name>
        <dbReference type="ChEBI" id="CHEBI:30616"/>
    </ligand>
</feature>
<dbReference type="PRINTS" id="PR00380">
    <property type="entry name" value="KINESINHEAVY"/>
</dbReference>
<dbReference type="OrthoDB" id="3176171at2759"/>
<evidence type="ECO:0000256" key="2">
    <source>
        <dbReference type="ARBA" id="ARBA00022741"/>
    </source>
</evidence>
<dbReference type="PROSITE" id="PS50067">
    <property type="entry name" value="KINESIN_MOTOR_2"/>
    <property type="match status" value="1"/>
</dbReference>
<proteinExistence type="inferred from homology"/>
<dbReference type="STRING" id="564608.C1MTF1"/>
<evidence type="ECO:0000256" key="1">
    <source>
        <dbReference type="ARBA" id="ARBA00022701"/>
    </source>
</evidence>
<dbReference type="RefSeq" id="XP_003058852.1">
    <property type="nucleotide sequence ID" value="XM_003058806.1"/>
</dbReference>
<feature type="non-terminal residue" evidence="10">
    <location>
        <position position="357"/>
    </location>
</feature>
<evidence type="ECO:0000256" key="4">
    <source>
        <dbReference type="ARBA" id="ARBA00023054"/>
    </source>
</evidence>
<feature type="domain" description="Kinesin motor" evidence="9">
    <location>
        <begin position="10"/>
        <end position="348"/>
    </location>
</feature>
<dbReference type="AlphaFoldDB" id="C1MTF1"/>
<dbReference type="GO" id="GO:0007018">
    <property type="term" value="P:microtubule-based movement"/>
    <property type="evidence" value="ECO:0007669"/>
    <property type="project" value="InterPro"/>
</dbReference>
<evidence type="ECO:0000256" key="8">
    <source>
        <dbReference type="SAM" id="MobiDB-lite"/>
    </source>
</evidence>
<dbReference type="InterPro" id="IPR036961">
    <property type="entry name" value="Kinesin_motor_dom_sf"/>
</dbReference>
<comment type="similarity">
    <text evidence="6">Belongs to the TRAFAC class myosin-kinesin ATPase superfamily. Kinesin family. KIN-12 subfamily.</text>
</comment>
<dbReference type="Proteomes" id="UP000001876">
    <property type="component" value="Unassembled WGS sequence"/>
</dbReference>
<dbReference type="CDD" id="cd00106">
    <property type="entry name" value="KISc"/>
    <property type="match status" value="1"/>
</dbReference>
<dbReference type="GO" id="GO:0008017">
    <property type="term" value="F:microtubule binding"/>
    <property type="evidence" value="ECO:0007669"/>
    <property type="project" value="InterPro"/>
</dbReference>
<keyword evidence="2 7" id="KW-0547">Nucleotide-binding</keyword>
<dbReference type="GO" id="GO:0005524">
    <property type="term" value="F:ATP binding"/>
    <property type="evidence" value="ECO:0007669"/>
    <property type="project" value="UniProtKB-UniRule"/>
</dbReference>
<dbReference type="InterPro" id="IPR027417">
    <property type="entry name" value="P-loop_NTPase"/>
</dbReference>
<evidence type="ECO:0000256" key="5">
    <source>
        <dbReference type="ARBA" id="ARBA00023175"/>
    </source>
</evidence>
<keyword evidence="3 7" id="KW-0067">ATP-binding</keyword>
<evidence type="ECO:0000259" key="9">
    <source>
        <dbReference type="PROSITE" id="PS50067"/>
    </source>
</evidence>
<protein>
    <submittedName>
        <fullName evidence="10">Predicted protein</fullName>
    </submittedName>
</protein>
<evidence type="ECO:0000256" key="3">
    <source>
        <dbReference type="ARBA" id="ARBA00022840"/>
    </source>
</evidence>
<dbReference type="PANTHER" id="PTHR37739">
    <property type="entry name" value="KINESIN-LIKE PROTEIN KIN-12D"/>
    <property type="match status" value="1"/>
</dbReference>
<gene>
    <name evidence="10" type="ORF">MICPUCDRAFT_17223</name>
</gene>
<dbReference type="SMART" id="SM00129">
    <property type="entry name" value="KISc"/>
    <property type="match status" value="1"/>
</dbReference>
<dbReference type="PANTHER" id="PTHR37739:SF13">
    <property type="entry name" value="KINESIN MOTOR DOMAIN-CONTAINING PROTEIN"/>
    <property type="match status" value="1"/>
</dbReference>